<evidence type="ECO:0000313" key="3">
    <source>
        <dbReference type="EMBL" id="BBP90219.1"/>
    </source>
</evidence>
<dbReference type="PANTHER" id="PTHR10587:SF125">
    <property type="entry name" value="POLYSACCHARIDE DEACETYLASE YHEN-RELATED"/>
    <property type="match status" value="1"/>
</dbReference>
<dbReference type="Pfam" id="PF01522">
    <property type="entry name" value="Polysacc_deac_1"/>
    <property type="match status" value="1"/>
</dbReference>
<dbReference type="AlphaFoldDB" id="A0A5S9ME49"/>
<dbReference type="EMBL" id="AP021906">
    <property type="protein sequence ID" value="BBP90219.1"/>
    <property type="molecule type" value="Genomic_DNA"/>
</dbReference>
<name>A0A5S9ME49_BACIA</name>
<sequence length="157" mass="17463">MSKPHLQATNGQAKNAASSDFRDTSISLKAKDQSTRTLDTHFKTNPNQQATNKTVFLTFDDGPSATSNQLLNVLKAHHVKATFFMLGPQIQAHQSAVKRLYQEGHQLGLHGMTHDINLFYQNSESPANEMREAQRILASVTGVYSRLVRTPLAVFQI</sequence>
<reference evidence="3 4" key="1">
    <citation type="submission" date="2019-12" db="EMBL/GenBank/DDBJ databases">
        <title>Full genome sequence of a Bacillus safensis strain isolated from commercially available natto in Indonesia.</title>
        <authorList>
            <person name="Yoshida M."/>
            <person name="Uomi M."/>
            <person name="Waturangi D."/>
            <person name="Ekaputri J.J."/>
            <person name="Setiamarga D.H.E."/>
        </authorList>
    </citation>
    <scope>NUCLEOTIDE SEQUENCE [LARGE SCALE GENOMIC DNA]</scope>
    <source>
        <strain evidence="3 4">IDN1</strain>
    </source>
</reference>
<evidence type="ECO:0000256" key="1">
    <source>
        <dbReference type="SAM" id="MobiDB-lite"/>
    </source>
</evidence>
<evidence type="ECO:0000259" key="2">
    <source>
        <dbReference type="PROSITE" id="PS51677"/>
    </source>
</evidence>
<gene>
    <name evidence="3" type="ORF">BsIDN1_38370</name>
</gene>
<dbReference type="PROSITE" id="PS51677">
    <property type="entry name" value="NODB"/>
    <property type="match status" value="1"/>
</dbReference>
<protein>
    <recommendedName>
        <fullName evidence="2">NodB homology domain-containing protein</fullName>
    </recommendedName>
</protein>
<proteinExistence type="predicted"/>
<evidence type="ECO:0000313" key="4">
    <source>
        <dbReference type="Proteomes" id="UP000464658"/>
    </source>
</evidence>
<dbReference type="GO" id="GO:0016810">
    <property type="term" value="F:hydrolase activity, acting on carbon-nitrogen (but not peptide) bonds"/>
    <property type="evidence" value="ECO:0007669"/>
    <property type="project" value="InterPro"/>
</dbReference>
<organism evidence="3 4">
    <name type="scientific">Bacillus safensis</name>
    <dbReference type="NCBI Taxonomy" id="561879"/>
    <lineage>
        <taxon>Bacteria</taxon>
        <taxon>Bacillati</taxon>
        <taxon>Bacillota</taxon>
        <taxon>Bacilli</taxon>
        <taxon>Bacillales</taxon>
        <taxon>Bacillaceae</taxon>
        <taxon>Bacillus</taxon>
    </lineage>
</organism>
<feature type="compositionally biased region" description="Polar residues" evidence="1">
    <location>
        <begin position="7"/>
        <end position="18"/>
    </location>
</feature>
<dbReference type="SUPFAM" id="SSF88713">
    <property type="entry name" value="Glycoside hydrolase/deacetylase"/>
    <property type="match status" value="1"/>
</dbReference>
<dbReference type="InterPro" id="IPR002509">
    <property type="entry name" value="NODB_dom"/>
</dbReference>
<accession>A0A5S9ME49</accession>
<feature type="domain" description="NodB homology" evidence="2">
    <location>
        <begin position="53"/>
        <end position="157"/>
    </location>
</feature>
<feature type="region of interest" description="Disordered" evidence="1">
    <location>
        <begin position="1"/>
        <end position="25"/>
    </location>
</feature>
<dbReference type="Proteomes" id="UP000464658">
    <property type="component" value="Chromosome"/>
</dbReference>
<dbReference type="InterPro" id="IPR050248">
    <property type="entry name" value="Polysacc_deacetylase_ArnD"/>
</dbReference>
<dbReference type="InterPro" id="IPR011330">
    <property type="entry name" value="Glyco_hydro/deAcase_b/a-brl"/>
</dbReference>
<dbReference type="PANTHER" id="PTHR10587">
    <property type="entry name" value="GLYCOSYL TRANSFERASE-RELATED"/>
    <property type="match status" value="1"/>
</dbReference>
<dbReference type="Gene3D" id="3.20.20.370">
    <property type="entry name" value="Glycoside hydrolase/deacetylase"/>
    <property type="match status" value="1"/>
</dbReference>
<dbReference type="GO" id="GO:0005975">
    <property type="term" value="P:carbohydrate metabolic process"/>
    <property type="evidence" value="ECO:0007669"/>
    <property type="project" value="InterPro"/>
</dbReference>